<gene>
    <name evidence="2" type="ORF">JYP53_15350</name>
</gene>
<name>A0ABS3BI92_9GAMM</name>
<keyword evidence="3" id="KW-1185">Reference proteome</keyword>
<comment type="caution">
    <text evidence="2">The sequence shown here is derived from an EMBL/GenBank/DDBJ whole genome shotgun (WGS) entry which is preliminary data.</text>
</comment>
<protein>
    <submittedName>
        <fullName evidence="2">Acyl carrier protein</fullName>
    </submittedName>
</protein>
<dbReference type="RefSeq" id="WP_206558092.1">
    <property type="nucleotide sequence ID" value="NZ_JAFKDB010000019.1"/>
</dbReference>
<evidence type="ECO:0000259" key="1">
    <source>
        <dbReference type="PROSITE" id="PS50075"/>
    </source>
</evidence>
<dbReference type="SUPFAM" id="SSF47336">
    <property type="entry name" value="ACP-like"/>
    <property type="match status" value="1"/>
</dbReference>
<dbReference type="Gene3D" id="1.10.1200.10">
    <property type="entry name" value="ACP-like"/>
    <property type="match status" value="1"/>
</dbReference>
<sequence length="74" mass="8082">MITEQQVKDAIIAAGIDADVSAIGPKDNLGDHGIDSLDFFNLFLELEDVGGKKIPDEDIDKMNTIEAIIQFYAD</sequence>
<proteinExistence type="predicted"/>
<dbReference type="Pfam" id="PF00550">
    <property type="entry name" value="PP-binding"/>
    <property type="match status" value="1"/>
</dbReference>
<evidence type="ECO:0000313" key="3">
    <source>
        <dbReference type="Proteomes" id="UP000664344"/>
    </source>
</evidence>
<accession>A0ABS3BI92</accession>
<feature type="domain" description="Carrier" evidence="1">
    <location>
        <begin position="1"/>
        <end position="74"/>
    </location>
</feature>
<dbReference type="PROSITE" id="PS50075">
    <property type="entry name" value="CARRIER"/>
    <property type="match status" value="1"/>
</dbReference>
<dbReference type="InterPro" id="IPR009081">
    <property type="entry name" value="PP-bd_ACP"/>
</dbReference>
<dbReference type="Proteomes" id="UP000664344">
    <property type="component" value="Unassembled WGS sequence"/>
</dbReference>
<reference evidence="2 3" key="1">
    <citation type="submission" date="2021-02" db="EMBL/GenBank/DDBJ databases">
        <title>PHA producing bacteria isolated from coastal sediment in Guangdong, Shenzhen.</title>
        <authorList>
            <person name="Zheng W."/>
            <person name="Yu S."/>
            <person name="Huang Y."/>
        </authorList>
    </citation>
    <scope>NUCLEOTIDE SEQUENCE [LARGE SCALE GENOMIC DNA]</scope>
    <source>
        <strain evidence="2 3">TN21-5</strain>
    </source>
</reference>
<evidence type="ECO:0000313" key="2">
    <source>
        <dbReference type="EMBL" id="MBN7771281.1"/>
    </source>
</evidence>
<organism evidence="2 3">
    <name type="scientific">Marinobacter daepoensis</name>
    <dbReference type="NCBI Taxonomy" id="262077"/>
    <lineage>
        <taxon>Bacteria</taxon>
        <taxon>Pseudomonadati</taxon>
        <taxon>Pseudomonadota</taxon>
        <taxon>Gammaproteobacteria</taxon>
        <taxon>Pseudomonadales</taxon>
        <taxon>Marinobacteraceae</taxon>
        <taxon>Marinobacter</taxon>
    </lineage>
</organism>
<dbReference type="EMBL" id="JAFKDB010000019">
    <property type="protein sequence ID" value="MBN7771281.1"/>
    <property type="molecule type" value="Genomic_DNA"/>
</dbReference>
<dbReference type="InterPro" id="IPR036736">
    <property type="entry name" value="ACP-like_sf"/>
</dbReference>